<evidence type="ECO:0000313" key="2">
    <source>
        <dbReference type="Proteomes" id="UP000325081"/>
    </source>
</evidence>
<dbReference type="PANTHER" id="PTHR34454">
    <property type="entry name" value="TUNICAMYCIN INDUCED PROTEIN"/>
    <property type="match status" value="1"/>
</dbReference>
<organism evidence="1 2">
    <name type="scientific">Striga asiatica</name>
    <name type="common">Asiatic witchweed</name>
    <name type="synonym">Buchnera asiatica</name>
    <dbReference type="NCBI Taxonomy" id="4170"/>
    <lineage>
        <taxon>Eukaryota</taxon>
        <taxon>Viridiplantae</taxon>
        <taxon>Streptophyta</taxon>
        <taxon>Embryophyta</taxon>
        <taxon>Tracheophyta</taxon>
        <taxon>Spermatophyta</taxon>
        <taxon>Magnoliopsida</taxon>
        <taxon>eudicotyledons</taxon>
        <taxon>Gunneridae</taxon>
        <taxon>Pentapetalae</taxon>
        <taxon>asterids</taxon>
        <taxon>lamiids</taxon>
        <taxon>Lamiales</taxon>
        <taxon>Orobanchaceae</taxon>
        <taxon>Buchnereae</taxon>
        <taxon>Striga</taxon>
    </lineage>
</organism>
<evidence type="ECO:0000313" key="1">
    <source>
        <dbReference type="EMBL" id="GER49917.1"/>
    </source>
</evidence>
<dbReference type="PANTHER" id="PTHR34454:SF3">
    <property type="entry name" value="PEPTIDASE I, PUTATIVE-RELATED"/>
    <property type="match status" value="1"/>
</dbReference>
<dbReference type="Proteomes" id="UP000325081">
    <property type="component" value="Unassembled WGS sequence"/>
</dbReference>
<name>A0A5A7QZP2_STRAF</name>
<comment type="caution">
    <text evidence="1">The sequence shown here is derived from an EMBL/GenBank/DDBJ whole genome shotgun (WGS) entry which is preliminary data.</text>
</comment>
<protein>
    <submittedName>
        <fullName evidence="1">Signal peptidase I</fullName>
    </submittedName>
</protein>
<dbReference type="OrthoDB" id="308440at2759"/>
<reference evidence="2" key="1">
    <citation type="journal article" date="2019" name="Curr. Biol.">
        <title>Genome Sequence of Striga asiatica Provides Insight into the Evolution of Plant Parasitism.</title>
        <authorList>
            <person name="Yoshida S."/>
            <person name="Kim S."/>
            <person name="Wafula E.K."/>
            <person name="Tanskanen J."/>
            <person name="Kim Y.M."/>
            <person name="Honaas L."/>
            <person name="Yang Z."/>
            <person name="Spallek T."/>
            <person name="Conn C.E."/>
            <person name="Ichihashi Y."/>
            <person name="Cheong K."/>
            <person name="Cui S."/>
            <person name="Der J.P."/>
            <person name="Gundlach H."/>
            <person name="Jiao Y."/>
            <person name="Hori C."/>
            <person name="Ishida J.K."/>
            <person name="Kasahara H."/>
            <person name="Kiba T."/>
            <person name="Kim M.S."/>
            <person name="Koo N."/>
            <person name="Laohavisit A."/>
            <person name="Lee Y.H."/>
            <person name="Lumba S."/>
            <person name="McCourt P."/>
            <person name="Mortimer J.C."/>
            <person name="Mutuku J.M."/>
            <person name="Nomura T."/>
            <person name="Sasaki-Sekimoto Y."/>
            <person name="Seto Y."/>
            <person name="Wang Y."/>
            <person name="Wakatake T."/>
            <person name="Sakakibara H."/>
            <person name="Demura T."/>
            <person name="Yamaguchi S."/>
            <person name="Yoneyama K."/>
            <person name="Manabe R.I."/>
            <person name="Nelson D.C."/>
            <person name="Schulman A.H."/>
            <person name="Timko M.P."/>
            <person name="dePamphilis C.W."/>
            <person name="Choi D."/>
            <person name="Shirasu K."/>
        </authorList>
    </citation>
    <scope>NUCLEOTIDE SEQUENCE [LARGE SCALE GENOMIC DNA]</scope>
    <source>
        <strain evidence="2">cv. UVA1</strain>
    </source>
</reference>
<keyword evidence="2" id="KW-1185">Reference proteome</keyword>
<dbReference type="EMBL" id="BKCP01008937">
    <property type="protein sequence ID" value="GER49917.1"/>
    <property type="molecule type" value="Genomic_DNA"/>
</dbReference>
<accession>A0A5A7QZP2</accession>
<dbReference type="InterPro" id="IPR053283">
    <property type="entry name" value="TUNICAMYCIN_INDUCED_1"/>
</dbReference>
<sequence length="412" mass="46900">MSGDKFPMITGVLTPFYLIWSHYIISIHSSITPFNLSHFLYPKVTSFTESDTPLPQPPPFLQGVLDAIANKERWAVEDIRVSEVDMKKAKYRTGLRYELRVRFGKAEIVLKMHEELSEWKKMMDQMNGTLNFESLATIIATEAVIDSFKIEGPFELRVTSDNDQLSLLLPLNMTHSGLKQISVGEGILVEVQGAREISMFHHPTISTNRNWNYVGTILPGLCTAPTPIRILGPAFVLAHRNQRPTTLVQTAFTSKNAIKLFPDKCYGMPNHKKPSSLHNSLSSRIGSLERVLRSFLNNSSSKSYNALGSVKTRVKPLSVFRFRLELEREIRDDDAFWSTSAKWRTRPTVERVYFEVLARIEDEVLRPLAIKKVRPMIDTDTFAWSSLSSNISFTQFPSVLLHPEALTLDVKW</sequence>
<dbReference type="AlphaFoldDB" id="A0A5A7QZP2"/>
<proteinExistence type="predicted"/>
<gene>
    <name evidence="1" type="ORF">STAS_27190</name>
</gene>